<dbReference type="EMBL" id="CM044707">
    <property type="protein sequence ID" value="KAI5652454.1"/>
    <property type="molecule type" value="Genomic_DNA"/>
</dbReference>
<proteinExistence type="predicted"/>
<evidence type="ECO:0000313" key="2">
    <source>
        <dbReference type="Proteomes" id="UP001060085"/>
    </source>
</evidence>
<evidence type="ECO:0000313" key="1">
    <source>
        <dbReference type="EMBL" id="KAI5652454.1"/>
    </source>
</evidence>
<dbReference type="Proteomes" id="UP001060085">
    <property type="component" value="Linkage Group LG07"/>
</dbReference>
<keyword evidence="2" id="KW-1185">Reference proteome</keyword>
<comment type="caution">
    <text evidence="1">The sequence shown here is derived from an EMBL/GenBank/DDBJ whole genome shotgun (WGS) entry which is preliminary data.</text>
</comment>
<accession>A0ACB9ZWY5</accession>
<sequence>MQTLEERGRGKGKRILSRVRAPDKFITLKEVANFEEWTRNRRKIAPGHRVDFSDMQGMEVIRNLFNMIGWVPLLTVNELPYPEIIYEFYANLHKGRIERVENIPHQWVLSRIGGRDFTFDDRAIRTRCQNESDKDDEEDDNDTEQEERNVDEEESDLEPEEETHRREISRKKKEKKEWGTFHLRNIRSIFGVSRLNYIEAKDLGDQGIMKKKRSSHSKIKT</sequence>
<protein>
    <submittedName>
        <fullName evidence="1">Uncharacterized protein</fullName>
    </submittedName>
</protein>
<organism evidence="1 2">
    <name type="scientific">Catharanthus roseus</name>
    <name type="common">Madagascar periwinkle</name>
    <name type="synonym">Vinca rosea</name>
    <dbReference type="NCBI Taxonomy" id="4058"/>
    <lineage>
        <taxon>Eukaryota</taxon>
        <taxon>Viridiplantae</taxon>
        <taxon>Streptophyta</taxon>
        <taxon>Embryophyta</taxon>
        <taxon>Tracheophyta</taxon>
        <taxon>Spermatophyta</taxon>
        <taxon>Magnoliopsida</taxon>
        <taxon>eudicotyledons</taxon>
        <taxon>Gunneridae</taxon>
        <taxon>Pentapetalae</taxon>
        <taxon>asterids</taxon>
        <taxon>lamiids</taxon>
        <taxon>Gentianales</taxon>
        <taxon>Apocynaceae</taxon>
        <taxon>Rauvolfioideae</taxon>
        <taxon>Vinceae</taxon>
        <taxon>Catharanthinae</taxon>
        <taxon>Catharanthus</taxon>
    </lineage>
</organism>
<name>A0ACB9ZWY5_CATRO</name>
<reference evidence="2" key="1">
    <citation type="journal article" date="2023" name="Nat. Plants">
        <title>Single-cell RNA sequencing provides a high-resolution roadmap for understanding the multicellular compartmentation of specialized metabolism.</title>
        <authorList>
            <person name="Sun S."/>
            <person name="Shen X."/>
            <person name="Li Y."/>
            <person name="Li Y."/>
            <person name="Wang S."/>
            <person name="Li R."/>
            <person name="Zhang H."/>
            <person name="Shen G."/>
            <person name="Guo B."/>
            <person name="Wei J."/>
            <person name="Xu J."/>
            <person name="St-Pierre B."/>
            <person name="Chen S."/>
            <person name="Sun C."/>
        </authorList>
    </citation>
    <scope>NUCLEOTIDE SEQUENCE [LARGE SCALE GENOMIC DNA]</scope>
</reference>
<gene>
    <name evidence="1" type="ORF">M9H77_29641</name>
</gene>